<dbReference type="EMBL" id="JAKOGI010000106">
    <property type="protein sequence ID" value="KAJ8444124.1"/>
    <property type="molecule type" value="Genomic_DNA"/>
</dbReference>
<proteinExistence type="predicted"/>
<feature type="region of interest" description="Disordered" evidence="1">
    <location>
        <begin position="1"/>
        <end position="67"/>
    </location>
</feature>
<keyword evidence="3" id="KW-1185">Reference proteome</keyword>
<reference evidence="2" key="1">
    <citation type="submission" date="2022-04" db="EMBL/GenBank/DDBJ databases">
        <title>Carnegiea gigantea Genome sequencing and assembly v2.</title>
        <authorList>
            <person name="Copetti D."/>
            <person name="Sanderson M.J."/>
            <person name="Burquez A."/>
            <person name="Wojciechowski M.F."/>
        </authorList>
    </citation>
    <scope>NUCLEOTIDE SEQUENCE</scope>
    <source>
        <strain evidence="2">SGP5-SGP5p</strain>
        <tissue evidence="2">Aerial part</tissue>
    </source>
</reference>
<dbReference type="AlphaFoldDB" id="A0A9Q1KIG5"/>
<evidence type="ECO:0000313" key="2">
    <source>
        <dbReference type="EMBL" id="KAJ8444124.1"/>
    </source>
</evidence>
<evidence type="ECO:0000313" key="3">
    <source>
        <dbReference type="Proteomes" id="UP001153076"/>
    </source>
</evidence>
<dbReference type="Proteomes" id="UP001153076">
    <property type="component" value="Unassembled WGS sequence"/>
</dbReference>
<evidence type="ECO:0000256" key="1">
    <source>
        <dbReference type="SAM" id="MobiDB-lite"/>
    </source>
</evidence>
<accession>A0A9Q1KIG5</accession>
<protein>
    <submittedName>
        <fullName evidence="2">Uncharacterized protein</fullName>
    </submittedName>
</protein>
<feature type="compositionally biased region" description="Basic residues" evidence="1">
    <location>
        <begin position="1"/>
        <end position="15"/>
    </location>
</feature>
<sequence>MAPHHRIRGASHGRGRQGSEFNSPSPSPSGRNTSRAPIYPSGSSTPSTKTAIEVDDDSTSTKRRRWTSSVWKHYNIKEGKHFSDGNDRAYCKYYNGGLIDANSSNEHRKQIQPPSQKIEGSRKDRFTPYLLSGHYIREVQMAALPQRRALSANGYSSRTECDGV</sequence>
<comment type="caution">
    <text evidence="2">The sequence shown here is derived from an EMBL/GenBank/DDBJ whole genome shotgun (WGS) entry which is preliminary data.</text>
</comment>
<name>A0A9Q1KIG5_9CARY</name>
<organism evidence="2 3">
    <name type="scientific">Carnegiea gigantea</name>
    <dbReference type="NCBI Taxonomy" id="171969"/>
    <lineage>
        <taxon>Eukaryota</taxon>
        <taxon>Viridiplantae</taxon>
        <taxon>Streptophyta</taxon>
        <taxon>Embryophyta</taxon>
        <taxon>Tracheophyta</taxon>
        <taxon>Spermatophyta</taxon>
        <taxon>Magnoliopsida</taxon>
        <taxon>eudicotyledons</taxon>
        <taxon>Gunneridae</taxon>
        <taxon>Pentapetalae</taxon>
        <taxon>Caryophyllales</taxon>
        <taxon>Cactineae</taxon>
        <taxon>Cactaceae</taxon>
        <taxon>Cactoideae</taxon>
        <taxon>Echinocereeae</taxon>
        <taxon>Carnegiea</taxon>
    </lineage>
</organism>
<feature type="compositionally biased region" description="Polar residues" evidence="1">
    <location>
        <begin position="19"/>
        <end position="50"/>
    </location>
</feature>
<gene>
    <name evidence="2" type="ORF">Cgig2_005805</name>
</gene>